<evidence type="ECO:0000313" key="4">
    <source>
        <dbReference type="Proteomes" id="UP001595704"/>
    </source>
</evidence>
<proteinExistence type="predicted"/>
<feature type="chain" id="PRO_5046634292" description="Beta-barrel assembly complex subunit BamF" evidence="2">
    <location>
        <begin position="33"/>
        <end position="133"/>
    </location>
</feature>
<sequence length="133" mass="13552">MRILNHRQIRRHARSVGHAAVACVALVAGAMALGGCSAGKSAAKVVGFATDTPPPADFVGAARRSDAGYMKIPRDLPARPSQPRKPDDVKALEKSLEATRSSNAAAGAEAQAAGKTPAPTPAKAPPPEPEAAE</sequence>
<feature type="signal peptide" evidence="2">
    <location>
        <begin position="1"/>
        <end position="32"/>
    </location>
</feature>
<evidence type="ECO:0000256" key="2">
    <source>
        <dbReference type="SAM" id="SignalP"/>
    </source>
</evidence>
<feature type="compositionally biased region" description="Basic and acidic residues" evidence="1">
    <location>
        <begin position="84"/>
        <end position="97"/>
    </location>
</feature>
<keyword evidence="4" id="KW-1185">Reference proteome</keyword>
<reference evidence="4" key="1">
    <citation type="journal article" date="2019" name="Int. J. Syst. Evol. Microbiol.">
        <title>The Global Catalogue of Microorganisms (GCM) 10K type strain sequencing project: providing services to taxonomists for standard genome sequencing and annotation.</title>
        <authorList>
            <consortium name="The Broad Institute Genomics Platform"/>
            <consortium name="The Broad Institute Genome Sequencing Center for Infectious Disease"/>
            <person name="Wu L."/>
            <person name="Ma J."/>
        </authorList>
    </citation>
    <scope>NUCLEOTIDE SEQUENCE [LARGE SCALE GENOMIC DNA]</scope>
    <source>
        <strain evidence="4">KCTC 42282</strain>
    </source>
</reference>
<evidence type="ECO:0000256" key="1">
    <source>
        <dbReference type="SAM" id="MobiDB-lite"/>
    </source>
</evidence>
<feature type="compositionally biased region" description="Pro residues" evidence="1">
    <location>
        <begin position="118"/>
        <end position="133"/>
    </location>
</feature>
<protein>
    <recommendedName>
        <fullName evidence="5">Beta-barrel assembly complex subunit BamF</fullName>
    </recommendedName>
</protein>
<dbReference type="EMBL" id="JBHRYC010000023">
    <property type="protein sequence ID" value="MFC3636195.1"/>
    <property type="molecule type" value="Genomic_DNA"/>
</dbReference>
<gene>
    <name evidence="3" type="ORF">ACFONL_02185</name>
</gene>
<evidence type="ECO:0000313" key="3">
    <source>
        <dbReference type="EMBL" id="MFC3636195.1"/>
    </source>
</evidence>
<dbReference type="Proteomes" id="UP001595704">
    <property type="component" value="Unassembled WGS sequence"/>
</dbReference>
<feature type="compositionally biased region" description="Low complexity" evidence="1">
    <location>
        <begin position="98"/>
        <end position="117"/>
    </location>
</feature>
<evidence type="ECO:0008006" key="5">
    <source>
        <dbReference type="Google" id="ProtNLM"/>
    </source>
</evidence>
<keyword evidence="2" id="KW-0732">Signal</keyword>
<dbReference type="RefSeq" id="WP_191317692.1">
    <property type="nucleotide sequence ID" value="NZ_BNCG01000001.1"/>
</dbReference>
<accession>A0ABV7UC14</accession>
<feature type="region of interest" description="Disordered" evidence="1">
    <location>
        <begin position="69"/>
        <end position="133"/>
    </location>
</feature>
<name>A0ABV7UC14_9HYPH</name>
<organism evidence="3 4">
    <name type="scientific">Camelimonas fluminis</name>
    <dbReference type="NCBI Taxonomy" id="1576911"/>
    <lineage>
        <taxon>Bacteria</taxon>
        <taxon>Pseudomonadati</taxon>
        <taxon>Pseudomonadota</taxon>
        <taxon>Alphaproteobacteria</taxon>
        <taxon>Hyphomicrobiales</taxon>
        <taxon>Chelatococcaceae</taxon>
        <taxon>Camelimonas</taxon>
    </lineage>
</organism>
<comment type="caution">
    <text evidence="3">The sequence shown here is derived from an EMBL/GenBank/DDBJ whole genome shotgun (WGS) entry which is preliminary data.</text>
</comment>